<comment type="caution">
    <text evidence="1">The sequence shown here is derived from an EMBL/GenBank/DDBJ whole genome shotgun (WGS) entry which is preliminary data.</text>
</comment>
<name>A0A0F9BLS1_9ZZZZ</name>
<gene>
    <name evidence="1" type="ORF">LCGC14_2512040</name>
</gene>
<protein>
    <submittedName>
        <fullName evidence="1">Uncharacterized protein</fullName>
    </submittedName>
</protein>
<dbReference type="EMBL" id="LAZR01040313">
    <property type="protein sequence ID" value="KKL14797.1"/>
    <property type="molecule type" value="Genomic_DNA"/>
</dbReference>
<proteinExistence type="predicted"/>
<organism evidence="1">
    <name type="scientific">marine sediment metagenome</name>
    <dbReference type="NCBI Taxonomy" id="412755"/>
    <lineage>
        <taxon>unclassified sequences</taxon>
        <taxon>metagenomes</taxon>
        <taxon>ecological metagenomes</taxon>
    </lineage>
</organism>
<reference evidence="1" key="1">
    <citation type="journal article" date="2015" name="Nature">
        <title>Complex archaea that bridge the gap between prokaryotes and eukaryotes.</title>
        <authorList>
            <person name="Spang A."/>
            <person name="Saw J.H."/>
            <person name="Jorgensen S.L."/>
            <person name="Zaremba-Niedzwiedzka K."/>
            <person name="Martijn J."/>
            <person name="Lind A.E."/>
            <person name="van Eijk R."/>
            <person name="Schleper C."/>
            <person name="Guy L."/>
            <person name="Ettema T.J."/>
        </authorList>
    </citation>
    <scope>NUCLEOTIDE SEQUENCE</scope>
</reference>
<evidence type="ECO:0000313" key="1">
    <source>
        <dbReference type="EMBL" id="KKL14797.1"/>
    </source>
</evidence>
<sequence length="37" mass="4409">LKNYIRSKEFLKDMKDIGYNLKELNHPNLGASIYRII</sequence>
<feature type="non-terminal residue" evidence="1">
    <location>
        <position position="1"/>
    </location>
</feature>
<dbReference type="AlphaFoldDB" id="A0A0F9BLS1"/>
<accession>A0A0F9BLS1</accession>